<evidence type="ECO:0000259" key="8">
    <source>
        <dbReference type="Pfam" id="PF02687"/>
    </source>
</evidence>
<reference evidence="10" key="1">
    <citation type="journal article" date="2019" name="Int. J. Syst. Evol. Microbiol.">
        <title>The Global Catalogue of Microorganisms (GCM) 10K type strain sequencing project: providing services to taxonomists for standard genome sequencing and annotation.</title>
        <authorList>
            <consortium name="The Broad Institute Genomics Platform"/>
            <consortium name="The Broad Institute Genome Sequencing Center for Infectious Disease"/>
            <person name="Wu L."/>
            <person name="Ma J."/>
        </authorList>
    </citation>
    <scope>NUCLEOTIDE SEQUENCE [LARGE SCALE GENOMIC DNA]</scope>
    <source>
        <strain evidence="10">CECT 7698</strain>
    </source>
</reference>
<evidence type="ECO:0000256" key="7">
    <source>
        <dbReference type="SAM" id="Phobius"/>
    </source>
</evidence>
<feature type="transmembrane region" description="Helical" evidence="7">
    <location>
        <begin position="751"/>
        <end position="773"/>
    </location>
</feature>
<evidence type="ECO:0000256" key="6">
    <source>
        <dbReference type="SAM" id="MobiDB-lite"/>
    </source>
</evidence>
<keyword evidence="3 7" id="KW-0812">Transmembrane</keyword>
<feature type="transmembrane region" description="Helical" evidence="7">
    <location>
        <begin position="251"/>
        <end position="272"/>
    </location>
</feature>
<dbReference type="RefSeq" id="WP_386773635.1">
    <property type="nucleotide sequence ID" value="NZ_JBHRUG010000019.1"/>
</dbReference>
<dbReference type="Pfam" id="PF02687">
    <property type="entry name" value="FtsX"/>
    <property type="match status" value="2"/>
</dbReference>
<dbReference type="Proteomes" id="UP001595579">
    <property type="component" value="Unassembled WGS sequence"/>
</dbReference>
<keyword evidence="4 7" id="KW-1133">Transmembrane helix</keyword>
<sequence>MNPASAAAQWAAFTTLLSHYRRHPGQLAMLLMGLWVASALWSGVQAINASARDSYARAEALFSANLDRIERRDGQPLSLDEYLALRLAGAPVSPLVTGELELADGSRLEVMGIDPLTLPEGSGLRTAGGMATLPDFLQPPYRTRLAPDTLATLTVGDDATLTLADGRKSPQRGGLGGRGKELPPVELAPGLPPGVAVMDIAAALDLLERSGLSHLLIAPDEPLDLPPHLVRSTAENLAAPGQLTDSFHLNLTAMGLLALVVGLFIVHAALSLTLEQRLGLLRTLRALGVSGRALVALLLSELLMLGLVGAALGIASGVWLAQWLLPDVAASLQALYGERLGGELVLPWHYWLGGLAVTLGGLLTAGLGTLWRAARLEVLGLGQAQAWRGQFLRQLTGMAVIGSLLWGVALGLLVWLEHRPPAEGLTPGFLMIAAGLLGSALWLPPLLAMSLALVGRLLHRRPLAQWALADLSLQLPRLAVAMMALLLALSASQGVNSMVGGFRLTFLEWLDQRLVADLYLRPPATQYAATVAWLEARPEIAALLPRARAEATLLDGEGMRAQAPLSVNVYGVTPHPALTERWPLLTSLEGETTAWRAFARGAAMINEQLALATGLAPGQRLHLSSPSGPLELRVAAVYPDYGNPRGEVMLTTPHLSERFQTSPDSLGIVLDRETSADDVAALQGDLRQDLGIGGDSLIDQRELKQRSTEIFERTFAITQALNTLTLGVAALALLSSLLAQTRQRRGQLAPLWALGVARGPLVGVSIAQLGGAALATAALAVPLGLALTWCLVTVINVAAFGWRLPLHIFPLQIVTTLGLALLVAILAALLPAWRLWRTPPRTLLMEFESV</sequence>
<evidence type="ECO:0000313" key="9">
    <source>
        <dbReference type="EMBL" id="MFC3284050.1"/>
    </source>
</evidence>
<keyword evidence="10" id="KW-1185">Reference proteome</keyword>
<comment type="subcellular location">
    <subcellularLocation>
        <location evidence="1">Cell membrane</location>
        <topology evidence="1">Multi-pass membrane protein</topology>
    </subcellularLocation>
</comment>
<feature type="transmembrane region" description="Helical" evidence="7">
    <location>
        <begin position="475"/>
        <end position="495"/>
    </location>
</feature>
<feature type="transmembrane region" description="Helical" evidence="7">
    <location>
        <begin position="720"/>
        <end position="739"/>
    </location>
</feature>
<proteinExistence type="predicted"/>
<keyword evidence="5 7" id="KW-0472">Membrane</keyword>
<gene>
    <name evidence="9" type="ORF">ACFOEV_10570</name>
</gene>
<evidence type="ECO:0000256" key="3">
    <source>
        <dbReference type="ARBA" id="ARBA00022692"/>
    </source>
</evidence>
<feature type="transmembrane region" description="Helical" evidence="7">
    <location>
        <begin position="293"/>
        <end position="321"/>
    </location>
</feature>
<feature type="transmembrane region" description="Helical" evidence="7">
    <location>
        <begin position="395"/>
        <end position="416"/>
    </location>
</feature>
<evidence type="ECO:0000256" key="2">
    <source>
        <dbReference type="ARBA" id="ARBA00022475"/>
    </source>
</evidence>
<keyword evidence="2" id="KW-1003">Cell membrane</keyword>
<feature type="transmembrane region" description="Helical" evidence="7">
    <location>
        <begin position="348"/>
        <end position="374"/>
    </location>
</feature>
<evidence type="ECO:0000313" key="10">
    <source>
        <dbReference type="Proteomes" id="UP001595579"/>
    </source>
</evidence>
<feature type="transmembrane region" description="Helical" evidence="7">
    <location>
        <begin position="779"/>
        <end position="802"/>
    </location>
</feature>
<feature type="transmembrane region" description="Helical" evidence="7">
    <location>
        <begin position="814"/>
        <end position="836"/>
    </location>
</feature>
<protein>
    <submittedName>
        <fullName evidence="9">FtsX-like permease family protein</fullName>
    </submittedName>
</protein>
<feature type="domain" description="ABC3 transporter permease C-terminal" evidence="8">
    <location>
        <begin position="254"/>
        <end position="376"/>
    </location>
</feature>
<feature type="region of interest" description="Disordered" evidence="6">
    <location>
        <begin position="163"/>
        <end position="185"/>
    </location>
</feature>
<evidence type="ECO:0000256" key="4">
    <source>
        <dbReference type="ARBA" id="ARBA00022989"/>
    </source>
</evidence>
<organism evidence="9 10">
    <name type="scientific">Litchfieldella rifensis</name>
    <dbReference type="NCBI Taxonomy" id="762643"/>
    <lineage>
        <taxon>Bacteria</taxon>
        <taxon>Pseudomonadati</taxon>
        <taxon>Pseudomonadota</taxon>
        <taxon>Gammaproteobacteria</taxon>
        <taxon>Oceanospirillales</taxon>
        <taxon>Halomonadaceae</taxon>
        <taxon>Litchfieldella</taxon>
    </lineage>
</organism>
<accession>A0ABV7LQS3</accession>
<name>A0ABV7LQS3_9GAMM</name>
<evidence type="ECO:0000256" key="1">
    <source>
        <dbReference type="ARBA" id="ARBA00004651"/>
    </source>
</evidence>
<dbReference type="EMBL" id="JBHRUG010000019">
    <property type="protein sequence ID" value="MFC3284050.1"/>
    <property type="molecule type" value="Genomic_DNA"/>
</dbReference>
<dbReference type="PANTHER" id="PTHR30287">
    <property type="entry name" value="MEMBRANE COMPONENT OF PREDICTED ABC SUPERFAMILY METABOLITE UPTAKE TRANSPORTER"/>
    <property type="match status" value="1"/>
</dbReference>
<dbReference type="InterPro" id="IPR038766">
    <property type="entry name" value="Membrane_comp_ABC_pdt"/>
</dbReference>
<feature type="transmembrane region" description="Helical" evidence="7">
    <location>
        <begin position="428"/>
        <end position="454"/>
    </location>
</feature>
<dbReference type="PANTHER" id="PTHR30287:SF2">
    <property type="entry name" value="BLL1001 PROTEIN"/>
    <property type="match status" value="1"/>
</dbReference>
<comment type="caution">
    <text evidence="9">The sequence shown here is derived from an EMBL/GenBank/DDBJ whole genome shotgun (WGS) entry which is preliminary data.</text>
</comment>
<feature type="domain" description="ABC3 transporter permease C-terminal" evidence="8">
    <location>
        <begin position="723"/>
        <end position="840"/>
    </location>
</feature>
<dbReference type="InterPro" id="IPR003838">
    <property type="entry name" value="ABC3_permease_C"/>
</dbReference>
<evidence type="ECO:0000256" key="5">
    <source>
        <dbReference type="ARBA" id="ARBA00023136"/>
    </source>
</evidence>